<keyword evidence="3" id="KW-1185">Reference proteome</keyword>
<dbReference type="Proteomes" id="UP000887116">
    <property type="component" value="Unassembled WGS sequence"/>
</dbReference>
<evidence type="ECO:0000256" key="1">
    <source>
        <dbReference type="SAM" id="MobiDB-lite"/>
    </source>
</evidence>
<dbReference type="EMBL" id="BMAO01004882">
    <property type="protein sequence ID" value="GFQ97653.1"/>
    <property type="molecule type" value="Genomic_DNA"/>
</dbReference>
<comment type="caution">
    <text evidence="2">The sequence shown here is derived from an EMBL/GenBank/DDBJ whole genome shotgun (WGS) entry which is preliminary data.</text>
</comment>
<sequence>MSKEWIQFHLQNLNRFDDCNEIVNRKTGKDIKDIKEVEKLLTHLKRLCDPCGLETLKEIANTKMPANVTRSEKSKVFPLVKNTRNIFVRENTPQLVCTDEHLLNNEVFACYLKTDQSSSLENSSNDQSENELLVIPRENKIQQITVTKKETDLERDSPEVKGLLRLILVLGNQQGIADIRSSLQQLDKHNSNLTLNDLTESQQSDTKVKEIELPLQITDDQTGPLIDTDLSPNKNNDQTDQLSGIDLPRNRDTSSNAFENVASRKNPFLKLKMPLSNVFPRIETQGTSKQKQNEETKKEIDIDLERERPEVMSLLKTLLVLGNPEGMIHLRSSLPRSDTNRCKISKKK</sequence>
<evidence type="ECO:0000313" key="2">
    <source>
        <dbReference type="EMBL" id="GFQ97653.1"/>
    </source>
</evidence>
<name>A0A8X6L8F3_TRICU</name>
<evidence type="ECO:0000313" key="3">
    <source>
        <dbReference type="Proteomes" id="UP000887116"/>
    </source>
</evidence>
<feature type="region of interest" description="Disordered" evidence="1">
    <location>
        <begin position="220"/>
        <end position="254"/>
    </location>
</feature>
<reference evidence="2" key="1">
    <citation type="submission" date="2020-07" db="EMBL/GenBank/DDBJ databases">
        <title>Multicomponent nature underlies the extraordinary mechanical properties of spider dragline silk.</title>
        <authorList>
            <person name="Kono N."/>
            <person name="Nakamura H."/>
            <person name="Mori M."/>
            <person name="Yoshida Y."/>
            <person name="Ohtoshi R."/>
            <person name="Malay A.D."/>
            <person name="Moran D.A.P."/>
            <person name="Tomita M."/>
            <person name="Numata K."/>
            <person name="Arakawa K."/>
        </authorList>
    </citation>
    <scope>NUCLEOTIDE SEQUENCE</scope>
</reference>
<accession>A0A8X6L8F3</accession>
<dbReference type="AlphaFoldDB" id="A0A8X6L8F3"/>
<protein>
    <submittedName>
        <fullName evidence="2">Uncharacterized protein</fullName>
    </submittedName>
</protein>
<feature type="compositionally biased region" description="Polar residues" evidence="1">
    <location>
        <begin position="230"/>
        <end position="242"/>
    </location>
</feature>
<proteinExistence type="predicted"/>
<gene>
    <name evidence="2" type="ORF">TNCT_465461</name>
</gene>
<organism evidence="2 3">
    <name type="scientific">Trichonephila clavata</name>
    <name type="common">Joro spider</name>
    <name type="synonym">Nephila clavata</name>
    <dbReference type="NCBI Taxonomy" id="2740835"/>
    <lineage>
        <taxon>Eukaryota</taxon>
        <taxon>Metazoa</taxon>
        <taxon>Ecdysozoa</taxon>
        <taxon>Arthropoda</taxon>
        <taxon>Chelicerata</taxon>
        <taxon>Arachnida</taxon>
        <taxon>Araneae</taxon>
        <taxon>Araneomorphae</taxon>
        <taxon>Entelegynae</taxon>
        <taxon>Araneoidea</taxon>
        <taxon>Nephilidae</taxon>
        <taxon>Trichonephila</taxon>
    </lineage>
</organism>